<dbReference type="SUPFAM" id="SSF53474">
    <property type="entry name" value="alpha/beta-Hydrolases"/>
    <property type="match status" value="1"/>
</dbReference>
<proteinExistence type="predicted"/>
<comment type="caution">
    <text evidence="2">The sequence shown here is derived from an EMBL/GenBank/DDBJ whole genome shotgun (WGS) entry which is preliminary data.</text>
</comment>
<name>A0A543JQI0_9PSEU</name>
<dbReference type="Proteomes" id="UP000316628">
    <property type="component" value="Unassembled WGS sequence"/>
</dbReference>
<keyword evidence="3" id="KW-1185">Reference proteome</keyword>
<keyword evidence="2" id="KW-0378">Hydrolase</keyword>
<organism evidence="2 3">
    <name type="scientific">Saccharothrix saharensis</name>
    <dbReference type="NCBI Taxonomy" id="571190"/>
    <lineage>
        <taxon>Bacteria</taxon>
        <taxon>Bacillati</taxon>
        <taxon>Actinomycetota</taxon>
        <taxon>Actinomycetes</taxon>
        <taxon>Pseudonocardiales</taxon>
        <taxon>Pseudonocardiaceae</taxon>
        <taxon>Saccharothrix</taxon>
    </lineage>
</organism>
<evidence type="ECO:0000313" key="2">
    <source>
        <dbReference type="EMBL" id="TQM85096.1"/>
    </source>
</evidence>
<gene>
    <name evidence="2" type="ORF">FHX81_7566</name>
</gene>
<protein>
    <submittedName>
        <fullName evidence="2">Dienelactone hydrolase</fullName>
    </submittedName>
</protein>
<sequence>MFIDEDVRIPLDGLPLDARLSMPTRGSGVVVFAHGGGSPDRHVAPTLQREHLATVLLDLRPDGDADVPVLAGRLAAVVDWLSDQPTTGGHPIGLFGSGVDAAVALVVAAERPAAVHAVVACGGQSDLAGDALTRVLAPTLLLVGEGDDRVSHRLPSGHVEVVPGLSEEPEALDQVTRSTARWFHRHVGTAPARPRTS</sequence>
<dbReference type="Pfam" id="PF02129">
    <property type="entry name" value="Peptidase_S15"/>
    <property type="match status" value="1"/>
</dbReference>
<dbReference type="RefSeq" id="WP_246108164.1">
    <property type="nucleotide sequence ID" value="NZ_VFPP01000001.1"/>
</dbReference>
<dbReference type="AlphaFoldDB" id="A0A543JQI0"/>
<accession>A0A543JQI0</accession>
<dbReference type="EMBL" id="VFPP01000001">
    <property type="protein sequence ID" value="TQM85096.1"/>
    <property type="molecule type" value="Genomic_DNA"/>
</dbReference>
<evidence type="ECO:0000259" key="1">
    <source>
        <dbReference type="Pfam" id="PF02129"/>
    </source>
</evidence>
<dbReference type="InterPro" id="IPR000383">
    <property type="entry name" value="Xaa-Pro-like_dom"/>
</dbReference>
<dbReference type="InterPro" id="IPR029058">
    <property type="entry name" value="AB_hydrolase_fold"/>
</dbReference>
<dbReference type="Gene3D" id="3.40.50.1820">
    <property type="entry name" value="alpha/beta hydrolase"/>
    <property type="match status" value="1"/>
</dbReference>
<reference evidence="2 3" key="1">
    <citation type="submission" date="2019-06" db="EMBL/GenBank/DDBJ databases">
        <title>Sequencing the genomes of 1000 actinobacteria strains.</title>
        <authorList>
            <person name="Klenk H.-P."/>
        </authorList>
    </citation>
    <scope>NUCLEOTIDE SEQUENCE [LARGE SCALE GENOMIC DNA]</scope>
    <source>
        <strain evidence="2 3">DSM 45456</strain>
    </source>
</reference>
<dbReference type="GO" id="GO:0016787">
    <property type="term" value="F:hydrolase activity"/>
    <property type="evidence" value="ECO:0007669"/>
    <property type="project" value="UniProtKB-KW"/>
</dbReference>
<evidence type="ECO:0000313" key="3">
    <source>
        <dbReference type="Proteomes" id="UP000316628"/>
    </source>
</evidence>
<feature type="domain" description="Xaa-Pro dipeptidyl-peptidase-like" evidence="1">
    <location>
        <begin position="75"/>
        <end position="130"/>
    </location>
</feature>